<gene>
    <name evidence="4" type="ORF">FC72_GL001053</name>
</gene>
<feature type="domain" description="NADH:flavin oxidoreductase/NADH oxidase N-terminal" evidence="3">
    <location>
        <begin position="7"/>
        <end position="339"/>
    </location>
</feature>
<dbReference type="GO" id="GO:0016491">
    <property type="term" value="F:oxidoreductase activity"/>
    <property type="evidence" value="ECO:0007669"/>
    <property type="project" value="UniProtKB-KW"/>
</dbReference>
<protein>
    <submittedName>
        <fullName evidence="4">NADPH dehydrogenase</fullName>
    </submittedName>
</protein>
<reference evidence="4 5" key="1">
    <citation type="journal article" date="2015" name="Genome Announc.">
        <title>Expanding the biotechnology potential of lactobacilli through comparative genomics of 213 strains and associated genera.</title>
        <authorList>
            <person name="Sun Z."/>
            <person name="Harris H.M."/>
            <person name="McCann A."/>
            <person name="Guo C."/>
            <person name="Argimon S."/>
            <person name="Zhang W."/>
            <person name="Yang X."/>
            <person name="Jeffery I.B."/>
            <person name="Cooney J.C."/>
            <person name="Kagawa T.F."/>
            <person name="Liu W."/>
            <person name="Song Y."/>
            <person name="Salvetti E."/>
            <person name="Wrobel A."/>
            <person name="Rasinkangas P."/>
            <person name="Parkhill J."/>
            <person name="Rea M.C."/>
            <person name="O'Sullivan O."/>
            <person name="Ritari J."/>
            <person name="Douillard F.P."/>
            <person name="Paul Ross R."/>
            <person name="Yang R."/>
            <person name="Briner A.E."/>
            <person name="Felis G.E."/>
            <person name="de Vos W.M."/>
            <person name="Barrangou R."/>
            <person name="Klaenhammer T.R."/>
            <person name="Caufield P.W."/>
            <person name="Cui Y."/>
            <person name="Zhang H."/>
            <person name="O'Toole P.W."/>
        </authorList>
    </citation>
    <scope>NUCLEOTIDE SEQUENCE [LARGE SCALE GENOMIC DNA]</scope>
    <source>
        <strain evidence="4 5">DSM 20183</strain>
    </source>
</reference>
<evidence type="ECO:0000256" key="2">
    <source>
        <dbReference type="ARBA" id="ARBA00023002"/>
    </source>
</evidence>
<dbReference type="PATRIC" id="fig|1423811.3.peg.1066"/>
<keyword evidence="1" id="KW-0285">Flavoprotein</keyword>
<comment type="caution">
    <text evidence="4">The sequence shown here is derived from an EMBL/GenBank/DDBJ whole genome shotgun (WGS) entry which is preliminary data.</text>
</comment>
<dbReference type="InterPro" id="IPR013785">
    <property type="entry name" value="Aldolase_TIM"/>
</dbReference>
<dbReference type="CDD" id="cd04735">
    <property type="entry name" value="OYE_like_4_FMN"/>
    <property type="match status" value="1"/>
</dbReference>
<dbReference type="Gene3D" id="3.20.20.70">
    <property type="entry name" value="Aldolase class I"/>
    <property type="match status" value="1"/>
</dbReference>
<dbReference type="InterPro" id="IPR051799">
    <property type="entry name" value="NADH_flavin_oxidoreductase"/>
</dbReference>
<sequence length="389" mass="43259">MGKYKFLEPYTFKNGVTVKNRIVIPPMTEQSSLEDGSVSRDETYYASLRSGGVGMFISPVAYVIRNGKGFEGQLSASDDKFIPSLAKMATAMKGNGGGTKAILQIFHAGRMSNSAILRGNQTESASAIAAPREGMETPRELTNDEIEEIIKAFGDATRRAILAGFDGVEIHGANTYLIQQFFSPNSNRRTDKWGGSVEKRMRFGLEIINIVKKTIDEYAKKPFILGYRISPEEIEEPGIRMEDTLQFIDKLADQPLDYLHISMGNAWRKSLNDKSEDRPTILRIKDQVKGRLPLISVGSIQTPADAEKIMDAGIDFAALGREYLREPRWIEKVENGLEDTIRYSVNRTELDNLGLNPALMDFLGILGLDLGFEGENKKTENGVDAVFKD</sequence>
<dbReference type="PANTHER" id="PTHR43656">
    <property type="entry name" value="BINDING OXIDOREDUCTASE, PUTATIVE (AFU_ORTHOLOGUE AFUA_2G08260)-RELATED"/>
    <property type="match status" value="1"/>
</dbReference>
<name>A0A0R1J8D9_9LACO</name>
<evidence type="ECO:0000313" key="5">
    <source>
        <dbReference type="Proteomes" id="UP000050929"/>
    </source>
</evidence>
<dbReference type="Pfam" id="PF00724">
    <property type="entry name" value="Oxidored_FMN"/>
    <property type="match status" value="1"/>
</dbReference>
<dbReference type="GO" id="GO:0010181">
    <property type="term" value="F:FMN binding"/>
    <property type="evidence" value="ECO:0007669"/>
    <property type="project" value="InterPro"/>
</dbReference>
<dbReference type="Proteomes" id="UP000050929">
    <property type="component" value="Unassembled WGS sequence"/>
</dbReference>
<evidence type="ECO:0000313" key="4">
    <source>
        <dbReference type="EMBL" id="KRK63922.1"/>
    </source>
</evidence>
<accession>A0A0R1J8D9</accession>
<dbReference type="STRING" id="1423811.FC72_GL001053"/>
<organism evidence="4 5">
    <name type="scientific">Companilactobacillus tucceti DSM 20183</name>
    <dbReference type="NCBI Taxonomy" id="1423811"/>
    <lineage>
        <taxon>Bacteria</taxon>
        <taxon>Bacillati</taxon>
        <taxon>Bacillota</taxon>
        <taxon>Bacilli</taxon>
        <taxon>Lactobacillales</taxon>
        <taxon>Lactobacillaceae</taxon>
        <taxon>Companilactobacillus</taxon>
    </lineage>
</organism>
<dbReference type="EMBL" id="AZDG01000020">
    <property type="protein sequence ID" value="KRK63922.1"/>
    <property type="molecule type" value="Genomic_DNA"/>
</dbReference>
<dbReference type="OrthoDB" id="9772736at2"/>
<proteinExistence type="predicted"/>
<dbReference type="AlphaFoldDB" id="A0A0R1J8D9"/>
<evidence type="ECO:0000256" key="1">
    <source>
        <dbReference type="ARBA" id="ARBA00022630"/>
    </source>
</evidence>
<evidence type="ECO:0000259" key="3">
    <source>
        <dbReference type="Pfam" id="PF00724"/>
    </source>
</evidence>
<dbReference type="PANTHER" id="PTHR43656:SF2">
    <property type="entry name" value="BINDING OXIDOREDUCTASE, PUTATIVE (AFU_ORTHOLOGUE AFUA_2G08260)-RELATED"/>
    <property type="match status" value="1"/>
</dbReference>
<dbReference type="RefSeq" id="WP_057766868.1">
    <property type="nucleotide sequence ID" value="NZ_AZDG01000020.1"/>
</dbReference>
<dbReference type="InterPro" id="IPR001155">
    <property type="entry name" value="OxRdtase_FMN_N"/>
</dbReference>
<keyword evidence="5" id="KW-1185">Reference proteome</keyword>
<keyword evidence="2" id="KW-0560">Oxidoreductase</keyword>
<dbReference type="SUPFAM" id="SSF51395">
    <property type="entry name" value="FMN-linked oxidoreductases"/>
    <property type="match status" value="1"/>
</dbReference>